<organism evidence="5 6">
    <name type="scientific">Pseudodesulfovibrio cashew</name>
    <dbReference type="NCBI Taxonomy" id="2678688"/>
    <lineage>
        <taxon>Bacteria</taxon>
        <taxon>Pseudomonadati</taxon>
        <taxon>Thermodesulfobacteriota</taxon>
        <taxon>Desulfovibrionia</taxon>
        <taxon>Desulfovibrionales</taxon>
        <taxon>Desulfovibrionaceae</taxon>
    </lineage>
</organism>
<dbReference type="InterPro" id="IPR017871">
    <property type="entry name" value="ABC_transporter-like_CS"/>
</dbReference>
<dbReference type="GO" id="GO:0016887">
    <property type="term" value="F:ATP hydrolysis activity"/>
    <property type="evidence" value="ECO:0007669"/>
    <property type="project" value="InterPro"/>
</dbReference>
<dbReference type="AlphaFoldDB" id="A0A6I6JJ49"/>
<dbReference type="PANTHER" id="PTHR42781">
    <property type="entry name" value="SPERMIDINE/PUTRESCINE IMPORT ATP-BINDING PROTEIN POTA"/>
    <property type="match status" value="1"/>
</dbReference>
<dbReference type="InterPro" id="IPR003439">
    <property type="entry name" value="ABC_transporter-like_ATP-bd"/>
</dbReference>
<evidence type="ECO:0000313" key="5">
    <source>
        <dbReference type="EMBL" id="QGY40403.1"/>
    </source>
</evidence>
<dbReference type="PROSITE" id="PS00211">
    <property type="entry name" value="ABC_TRANSPORTER_1"/>
    <property type="match status" value="1"/>
</dbReference>
<keyword evidence="3 5" id="KW-0067">ATP-binding</keyword>
<keyword evidence="6" id="KW-1185">Reference proteome</keyword>
<keyword evidence="1" id="KW-0813">Transport</keyword>
<evidence type="ECO:0000256" key="3">
    <source>
        <dbReference type="ARBA" id="ARBA00022840"/>
    </source>
</evidence>
<dbReference type="InterPro" id="IPR050093">
    <property type="entry name" value="ABC_SmlMolc_Importer"/>
</dbReference>
<proteinExistence type="predicted"/>
<dbReference type="InterPro" id="IPR027417">
    <property type="entry name" value="P-loop_NTPase"/>
</dbReference>
<dbReference type="SMART" id="SM00382">
    <property type="entry name" value="AAA"/>
    <property type="match status" value="1"/>
</dbReference>
<dbReference type="SUPFAM" id="SSF52540">
    <property type="entry name" value="P-loop containing nucleoside triphosphate hydrolases"/>
    <property type="match status" value="1"/>
</dbReference>
<evidence type="ECO:0000256" key="2">
    <source>
        <dbReference type="ARBA" id="ARBA00022741"/>
    </source>
</evidence>
<dbReference type="KEGG" id="psel:GM415_09760"/>
<dbReference type="PANTHER" id="PTHR42781:SF4">
    <property type="entry name" value="SPERMIDINE_PUTRESCINE IMPORT ATP-BINDING PROTEIN POTA"/>
    <property type="match status" value="1"/>
</dbReference>
<dbReference type="Gene3D" id="3.40.50.300">
    <property type="entry name" value="P-loop containing nucleotide triphosphate hydrolases"/>
    <property type="match status" value="1"/>
</dbReference>
<evidence type="ECO:0000256" key="1">
    <source>
        <dbReference type="ARBA" id="ARBA00022448"/>
    </source>
</evidence>
<reference evidence="5 6" key="1">
    <citation type="submission" date="2019-11" db="EMBL/GenBank/DDBJ databases">
        <authorList>
            <person name="Zheng R.K."/>
            <person name="Sun C.M."/>
        </authorList>
    </citation>
    <scope>NUCLEOTIDE SEQUENCE [LARGE SCALE GENOMIC DNA]</scope>
    <source>
        <strain evidence="5 6">SRB007</strain>
    </source>
</reference>
<accession>A0A6I6JJ49</accession>
<gene>
    <name evidence="5" type="ORF">GM415_09760</name>
</gene>
<keyword evidence="2" id="KW-0547">Nucleotide-binding</keyword>
<dbReference type="EMBL" id="CP046400">
    <property type="protein sequence ID" value="QGY40403.1"/>
    <property type="molecule type" value="Genomic_DNA"/>
</dbReference>
<evidence type="ECO:0000259" key="4">
    <source>
        <dbReference type="PROSITE" id="PS50893"/>
    </source>
</evidence>
<evidence type="ECO:0000313" key="6">
    <source>
        <dbReference type="Proteomes" id="UP000428328"/>
    </source>
</evidence>
<dbReference type="InterPro" id="IPR003593">
    <property type="entry name" value="AAA+_ATPase"/>
</dbReference>
<feature type="domain" description="ABC transporter" evidence="4">
    <location>
        <begin position="2"/>
        <end position="228"/>
    </location>
</feature>
<sequence>MTLTVNICKQLPHFQLRTNFTCRNGELTAIVGPSGAGKTTLVRLIAGLEAPDSGAISLNGRTWADSQTGEYVPTHKRRLGLVFQEYTLFPHMTVHKNITFGAPEGADVDALMKTFGILHLKNERPDSISGGERQRAAFCQALASKPDLLLLDEPFSALDVGTRSFLRDLLAELKTELGIPIVHVTHDLQEAEHLGDAIIAVEGGRIAPDWLSRHNHLVHPETTRTAPAYS</sequence>
<dbReference type="GO" id="GO:0005524">
    <property type="term" value="F:ATP binding"/>
    <property type="evidence" value="ECO:0007669"/>
    <property type="project" value="UniProtKB-KW"/>
</dbReference>
<name>A0A6I6JJ49_9BACT</name>
<dbReference type="PROSITE" id="PS50893">
    <property type="entry name" value="ABC_TRANSPORTER_2"/>
    <property type="match status" value="1"/>
</dbReference>
<protein>
    <submittedName>
        <fullName evidence="5">ATP-binding cassette domain-containing protein</fullName>
    </submittedName>
</protein>
<dbReference type="Pfam" id="PF00005">
    <property type="entry name" value="ABC_tran"/>
    <property type="match status" value="1"/>
</dbReference>
<dbReference type="RefSeq" id="WP_158947678.1">
    <property type="nucleotide sequence ID" value="NZ_CP046400.1"/>
</dbReference>
<dbReference type="Proteomes" id="UP000428328">
    <property type="component" value="Chromosome"/>
</dbReference>